<dbReference type="PANTHER" id="PTHR43369">
    <property type="entry name" value="PHOSPHORIBOSYLGLYCINAMIDE FORMYLTRANSFERASE"/>
    <property type="match status" value="1"/>
</dbReference>
<organism evidence="6 7">
    <name type="scientific">Sulfurospirillum tamanense</name>
    <dbReference type="NCBI Taxonomy" id="2813362"/>
    <lineage>
        <taxon>Bacteria</taxon>
        <taxon>Pseudomonadati</taxon>
        <taxon>Campylobacterota</taxon>
        <taxon>Epsilonproteobacteria</taxon>
        <taxon>Campylobacterales</taxon>
        <taxon>Sulfurospirillaceae</taxon>
        <taxon>Sulfurospirillum</taxon>
    </lineage>
</organism>
<proteinExistence type="inferred from homology"/>
<dbReference type="Pfam" id="PF00551">
    <property type="entry name" value="Formyl_trans_N"/>
    <property type="match status" value="1"/>
</dbReference>
<dbReference type="Proteomes" id="UP000703590">
    <property type="component" value="Unassembled WGS sequence"/>
</dbReference>
<dbReference type="GO" id="GO:0004644">
    <property type="term" value="F:phosphoribosylglycinamide formyltransferase activity"/>
    <property type="evidence" value="ECO:0007669"/>
    <property type="project" value="UniProtKB-EC"/>
</dbReference>
<evidence type="ECO:0000256" key="2">
    <source>
        <dbReference type="ARBA" id="ARBA00022679"/>
    </source>
</evidence>
<gene>
    <name evidence="4 6" type="primary">purN</name>
    <name evidence="6" type="ORF">JWV37_09025</name>
</gene>
<evidence type="ECO:0000313" key="6">
    <source>
        <dbReference type="EMBL" id="MBN2964919.1"/>
    </source>
</evidence>
<feature type="binding site" evidence="4">
    <location>
        <position position="70"/>
    </location>
    <ligand>
        <name>(6R)-10-formyltetrahydrofolate</name>
        <dbReference type="ChEBI" id="CHEBI:195366"/>
    </ligand>
</feature>
<dbReference type="SUPFAM" id="SSF53328">
    <property type="entry name" value="Formyltransferase"/>
    <property type="match status" value="1"/>
</dbReference>
<keyword evidence="7" id="KW-1185">Reference proteome</keyword>
<evidence type="ECO:0000256" key="1">
    <source>
        <dbReference type="ARBA" id="ARBA00005054"/>
    </source>
</evidence>
<keyword evidence="2 4" id="KW-0808">Transferase</keyword>
<reference evidence="7" key="1">
    <citation type="submission" date="2021-02" db="EMBL/GenBank/DDBJ databases">
        <title>Sulfurospirillum tamanensis sp. nov.</title>
        <authorList>
            <person name="Merkel A.Y."/>
        </authorList>
    </citation>
    <scope>NUCLEOTIDE SEQUENCE [LARGE SCALE GENOMIC DNA]</scope>
    <source>
        <strain evidence="7">T05b</strain>
    </source>
</reference>
<comment type="catalytic activity">
    <reaction evidence="4">
        <text>N(1)-(5-phospho-beta-D-ribosyl)glycinamide + (6R)-10-formyltetrahydrofolate = N(2)-formyl-N(1)-(5-phospho-beta-D-ribosyl)glycinamide + (6S)-5,6,7,8-tetrahydrofolate + H(+)</text>
        <dbReference type="Rhea" id="RHEA:15053"/>
        <dbReference type="ChEBI" id="CHEBI:15378"/>
        <dbReference type="ChEBI" id="CHEBI:57453"/>
        <dbReference type="ChEBI" id="CHEBI:143788"/>
        <dbReference type="ChEBI" id="CHEBI:147286"/>
        <dbReference type="ChEBI" id="CHEBI:195366"/>
        <dbReference type="EC" id="2.1.2.2"/>
    </reaction>
</comment>
<protein>
    <recommendedName>
        <fullName evidence="4">Phosphoribosylglycinamide formyltransferase</fullName>
        <ecNumber evidence="4">2.1.2.2</ecNumber>
    </recommendedName>
    <alternativeName>
        <fullName evidence="4">5'-phosphoribosylglycinamide transformylase</fullName>
    </alternativeName>
    <alternativeName>
        <fullName evidence="4">GAR transformylase</fullName>
        <shortName evidence="4">GART</shortName>
    </alternativeName>
</protein>
<dbReference type="EC" id="2.1.2.2" evidence="4"/>
<evidence type="ECO:0000256" key="4">
    <source>
        <dbReference type="HAMAP-Rule" id="MF_01930"/>
    </source>
</evidence>
<dbReference type="InterPro" id="IPR036477">
    <property type="entry name" value="Formyl_transf_N_sf"/>
</dbReference>
<dbReference type="RefSeq" id="WP_205459466.1">
    <property type="nucleotide sequence ID" value="NZ_JAFHKK010000019.1"/>
</dbReference>
<reference evidence="6 7" key="2">
    <citation type="submission" date="2021-02" db="EMBL/GenBank/DDBJ databases">
        <title>Sulfurospirillum tamanensis sp. nov.</title>
        <authorList>
            <person name="Frolova A."/>
            <person name="Merkel A."/>
            <person name="Slobodkin A."/>
        </authorList>
    </citation>
    <scope>NUCLEOTIDE SEQUENCE [LARGE SCALE GENOMIC DNA]</scope>
    <source>
        <strain evidence="6 7">T05b</strain>
    </source>
</reference>
<comment type="caution">
    <text evidence="6">The sequence shown here is derived from an EMBL/GenBank/DDBJ whole genome shotgun (WGS) entry which is preliminary data.</text>
</comment>
<keyword evidence="3 4" id="KW-0658">Purine biosynthesis</keyword>
<feature type="binding site" evidence="4">
    <location>
        <begin position="95"/>
        <end position="98"/>
    </location>
    <ligand>
        <name>(6R)-10-formyltetrahydrofolate</name>
        <dbReference type="ChEBI" id="CHEBI:195366"/>
    </ligand>
</feature>
<feature type="binding site" evidence="4">
    <location>
        <position position="110"/>
    </location>
    <ligand>
        <name>(6R)-10-formyltetrahydrofolate</name>
        <dbReference type="ChEBI" id="CHEBI:195366"/>
    </ligand>
</feature>
<comment type="similarity">
    <text evidence="4">Belongs to the GART family.</text>
</comment>
<evidence type="ECO:0000259" key="5">
    <source>
        <dbReference type="Pfam" id="PF00551"/>
    </source>
</evidence>
<dbReference type="CDD" id="cd08645">
    <property type="entry name" value="FMT_core_GART"/>
    <property type="match status" value="1"/>
</dbReference>
<evidence type="ECO:0000256" key="3">
    <source>
        <dbReference type="ARBA" id="ARBA00022755"/>
    </source>
</evidence>
<dbReference type="Gene3D" id="3.40.50.170">
    <property type="entry name" value="Formyl transferase, N-terminal domain"/>
    <property type="match status" value="1"/>
</dbReference>
<reference evidence="6 7" key="3">
    <citation type="submission" date="2021-02" db="EMBL/GenBank/DDBJ databases">
        <authorList>
            <person name="Merkel A.Y."/>
        </authorList>
    </citation>
    <scope>NUCLEOTIDE SEQUENCE [LARGE SCALE GENOMIC DNA]</scope>
    <source>
        <strain evidence="6 7">T05b</strain>
    </source>
</reference>
<feature type="site" description="Raises pKa of active site His" evidence="4">
    <location>
        <position position="148"/>
    </location>
</feature>
<comment type="function">
    <text evidence="4">Catalyzes the transfer of a formyl group from 10-formyltetrahydrofolate to 5-phospho-ribosyl-glycinamide (GAR), producing 5-phospho-ribosyl-N-formylglycinamide (FGAR) and tetrahydrofolate.</text>
</comment>
<dbReference type="InterPro" id="IPR002376">
    <property type="entry name" value="Formyl_transf_N"/>
</dbReference>
<dbReference type="InterPro" id="IPR004607">
    <property type="entry name" value="GART"/>
</dbReference>
<dbReference type="NCBIfam" id="TIGR00639">
    <property type="entry name" value="PurN"/>
    <property type="match status" value="1"/>
</dbReference>
<evidence type="ECO:0000313" key="7">
    <source>
        <dbReference type="Proteomes" id="UP000703590"/>
    </source>
</evidence>
<dbReference type="PANTHER" id="PTHR43369:SF2">
    <property type="entry name" value="PHOSPHORIBOSYLGLYCINAMIDE FORMYLTRANSFERASE"/>
    <property type="match status" value="1"/>
</dbReference>
<dbReference type="HAMAP" id="MF_01930">
    <property type="entry name" value="PurN"/>
    <property type="match status" value="1"/>
</dbReference>
<comment type="pathway">
    <text evidence="1 4">Purine metabolism; IMP biosynthesis via de novo pathway; N(2)-formyl-N(1)-(5-phospho-D-ribosyl)glycinamide from N(1)-(5-phospho-D-ribosyl)glycinamide (10-formyl THF route): step 1/1.</text>
</comment>
<name>A0ABS2WTC9_9BACT</name>
<feature type="active site" description="Proton donor" evidence="4">
    <location>
        <position position="112"/>
    </location>
</feature>
<feature type="binding site" evidence="4">
    <location>
        <begin position="14"/>
        <end position="16"/>
    </location>
    <ligand>
        <name>N(1)-(5-phospho-beta-D-ribosyl)glycinamide</name>
        <dbReference type="ChEBI" id="CHEBI:143788"/>
    </ligand>
</feature>
<feature type="domain" description="Formyl transferase N-terminal" evidence="5">
    <location>
        <begin position="4"/>
        <end position="185"/>
    </location>
</feature>
<sequence length="190" mass="20741">MPEKRLAVLFSGKGSNLESLLRTLHGHNFSGTTLKVVLTLTNKPNAGGIEKSRHYGIEPVVIDHTQFESREAFDGAVVEVIQNAHVDLVVLAGFMRILTPVFTQQVSAINLHPSLLPLFKGANAIKESYEAKVKEAGVSVHCVSEELDGGAIVLQEAFVKEANMSYEAFEAKIRAIEHQLLPKAVIKLLC</sequence>
<accession>A0ABS2WTC9</accession>
<dbReference type="EMBL" id="JAFHKK010000019">
    <property type="protein sequence ID" value="MBN2964919.1"/>
    <property type="molecule type" value="Genomic_DNA"/>
</dbReference>